<protein>
    <submittedName>
        <fullName evidence="2">YhgE/Pip domain-containing protein</fullName>
    </submittedName>
</protein>
<dbReference type="OrthoDB" id="9815841at2"/>
<dbReference type="AlphaFoldDB" id="A0A7V7RKA8"/>
<organism evidence="2 3">
    <name type="scientific">Bacillus mesophilum</name>
    <dbReference type="NCBI Taxonomy" id="1071718"/>
    <lineage>
        <taxon>Bacteria</taxon>
        <taxon>Bacillati</taxon>
        <taxon>Bacillota</taxon>
        <taxon>Bacilli</taxon>
        <taxon>Bacillales</taxon>
        <taxon>Bacillaceae</taxon>
        <taxon>Bacillus</taxon>
    </lineage>
</organism>
<evidence type="ECO:0000256" key="1">
    <source>
        <dbReference type="SAM" id="SignalP"/>
    </source>
</evidence>
<name>A0A7V7RKA8_9BACI</name>
<keyword evidence="1" id="KW-0732">Signal</keyword>
<dbReference type="Proteomes" id="UP000441354">
    <property type="component" value="Unassembled WGS sequence"/>
</dbReference>
<sequence length="604" mass="64610">MMMRKKQMYRSMLALVIIFPVFLNNGFAHDHAYAEASKGQLTSKDEVIYATLEAGGTLEDIYVVNTLDVAEAGEIQDFGMYDSVKNLTDLSEIQQENESISIQAPEGKFYYQGNMQEDTDLPWNIEVTYSLDGNETNAADLAGQSGQLEISINVSANENVDSVFYENYLLQVSLQLSNLYENIEASGGMIANAGENKQVTFTVMPGQEDTLSVQADVNDFEFQGIDIAAAPSTLPIDTSEINNLTDDMGALTDAISELNNGVADLRSGVSQLNDGASSMGSGSSEYLNGIHQLDGSSYEIINASKEIGGALSKMNSALSGSSSNMDPSSLTELPKGLLELAAGLTQAASGLNTLSDQYAKSYQALDAAIAEIPAGQLTEQEIAGLYASGADAKVLDKLIATYKAAQKVKATYSAVKAAFAAVKPSLDELNGNMKKMSGTLSSISENLTGSLQGMDMSGLSELQKGLAALSANYSEFHSGLVGYTGGVNQLASSYSQLHTGITGIANGTSELNEGTAALQDGTAQLYEETKDMPAEMQAQINEMIGEFDKSDFTPVSFTSSKNEDVHSVQFVIKTSSIEKKEEETKTAEPKEEKGFWDLLLDLFR</sequence>
<dbReference type="NCBIfam" id="TIGR03057">
    <property type="entry name" value="xxxLxxG_by_4"/>
    <property type="match status" value="2"/>
</dbReference>
<comment type="caution">
    <text evidence="2">The sequence shown here is derived from an EMBL/GenBank/DDBJ whole genome shotgun (WGS) entry which is preliminary data.</text>
</comment>
<proteinExistence type="predicted"/>
<reference evidence="2 3" key="1">
    <citation type="journal article" date="2014" name="Arch. Microbiol.">
        <title>Bacillus mesophilum sp. nov., strain IITR-54T, a novel 4-chlorobiphenyl dechlorinating bacterium.</title>
        <authorList>
            <person name="Manickam N."/>
            <person name="Singh N.K."/>
            <person name="Bajaj A."/>
            <person name="Kumar R.M."/>
            <person name="Kaur G."/>
            <person name="Kaur N."/>
            <person name="Bala M."/>
            <person name="Kumar A."/>
            <person name="Mayilraj S."/>
        </authorList>
    </citation>
    <scope>NUCLEOTIDE SEQUENCE [LARGE SCALE GENOMIC DNA]</scope>
    <source>
        <strain evidence="2 3">IITR-54</strain>
    </source>
</reference>
<gene>
    <name evidence="2" type="ORF">F7732_13585</name>
</gene>
<dbReference type="Gene3D" id="1.10.287.950">
    <property type="entry name" value="Methyl-accepting chemotaxis protein"/>
    <property type="match status" value="2"/>
</dbReference>
<evidence type="ECO:0000313" key="3">
    <source>
        <dbReference type="Proteomes" id="UP000441354"/>
    </source>
</evidence>
<evidence type="ECO:0000313" key="2">
    <source>
        <dbReference type="EMBL" id="KAB2331702.1"/>
    </source>
</evidence>
<keyword evidence="3" id="KW-1185">Reference proteome</keyword>
<feature type="signal peptide" evidence="1">
    <location>
        <begin position="1"/>
        <end position="28"/>
    </location>
</feature>
<dbReference type="EMBL" id="WBOT01000004">
    <property type="protein sequence ID" value="KAB2331702.1"/>
    <property type="molecule type" value="Genomic_DNA"/>
</dbReference>
<feature type="chain" id="PRO_5030952173" evidence="1">
    <location>
        <begin position="29"/>
        <end position="604"/>
    </location>
</feature>
<accession>A0A7V7RKA8</accession>
<dbReference type="InterPro" id="IPR023908">
    <property type="entry name" value="xxxLxxG_rpt"/>
</dbReference>